<dbReference type="InterPro" id="IPR036291">
    <property type="entry name" value="NAD(P)-bd_dom_sf"/>
</dbReference>
<dbReference type="GO" id="GO:0016491">
    <property type="term" value="F:oxidoreductase activity"/>
    <property type="evidence" value="ECO:0007669"/>
    <property type="project" value="UniProtKB-KW"/>
</dbReference>
<dbReference type="Gene3D" id="3.40.50.720">
    <property type="entry name" value="NAD(P)-binding Rossmann-like Domain"/>
    <property type="match status" value="1"/>
</dbReference>
<dbReference type="GeneID" id="96296433"/>
<dbReference type="Pfam" id="PF13561">
    <property type="entry name" value="adh_short_C2"/>
    <property type="match status" value="1"/>
</dbReference>
<dbReference type="InterPro" id="IPR002347">
    <property type="entry name" value="SDR_fam"/>
</dbReference>
<dbReference type="SUPFAM" id="SSF51735">
    <property type="entry name" value="NAD(P)-binding Rossmann-fold domains"/>
    <property type="match status" value="1"/>
</dbReference>
<dbReference type="EMBL" id="FOQY01000002">
    <property type="protein sequence ID" value="SFI23249.1"/>
    <property type="molecule type" value="Genomic_DNA"/>
</dbReference>
<evidence type="ECO:0000313" key="4">
    <source>
        <dbReference type="Proteomes" id="UP000199111"/>
    </source>
</evidence>
<dbReference type="GO" id="GO:0032787">
    <property type="term" value="P:monocarboxylic acid metabolic process"/>
    <property type="evidence" value="ECO:0007669"/>
    <property type="project" value="UniProtKB-ARBA"/>
</dbReference>
<dbReference type="CDD" id="cd05233">
    <property type="entry name" value="SDR_c"/>
    <property type="match status" value="1"/>
</dbReference>
<dbReference type="Proteomes" id="UP000199111">
    <property type="component" value="Unassembled WGS sequence"/>
</dbReference>
<evidence type="ECO:0000313" key="3">
    <source>
        <dbReference type="EMBL" id="SFI23249.1"/>
    </source>
</evidence>
<dbReference type="RefSeq" id="WP_093885450.1">
    <property type="nucleotide sequence ID" value="NZ_FOQY01000002.1"/>
</dbReference>
<dbReference type="AlphaFoldDB" id="A0A1I3GIF0"/>
<evidence type="ECO:0000256" key="1">
    <source>
        <dbReference type="ARBA" id="ARBA00006484"/>
    </source>
</evidence>
<dbReference type="PANTHER" id="PTHR42879">
    <property type="entry name" value="3-OXOACYL-(ACYL-CARRIER-PROTEIN) REDUCTASE"/>
    <property type="match status" value="1"/>
</dbReference>
<organism evidence="3 4">
    <name type="scientific">Streptosporangium canum</name>
    <dbReference type="NCBI Taxonomy" id="324952"/>
    <lineage>
        <taxon>Bacteria</taxon>
        <taxon>Bacillati</taxon>
        <taxon>Actinomycetota</taxon>
        <taxon>Actinomycetes</taxon>
        <taxon>Streptosporangiales</taxon>
        <taxon>Streptosporangiaceae</taxon>
        <taxon>Streptosporangium</taxon>
    </lineage>
</organism>
<dbReference type="InterPro" id="IPR020904">
    <property type="entry name" value="Sc_DH/Rdtase_CS"/>
</dbReference>
<gene>
    <name evidence="3" type="ORF">SAMN05216275_10286</name>
</gene>
<keyword evidence="4" id="KW-1185">Reference proteome</keyword>
<reference evidence="4" key="1">
    <citation type="submission" date="2016-10" db="EMBL/GenBank/DDBJ databases">
        <authorList>
            <person name="Varghese N."/>
            <person name="Submissions S."/>
        </authorList>
    </citation>
    <scope>NUCLEOTIDE SEQUENCE [LARGE SCALE GENOMIC DNA]</scope>
    <source>
        <strain evidence="4">CGMCC 4.2126</strain>
    </source>
</reference>
<evidence type="ECO:0000256" key="2">
    <source>
        <dbReference type="ARBA" id="ARBA00023002"/>
    </source>
</evidence>
<proteinExistence type="inferred from homology"/>
<comment type="similarity">
    <text evidence="1">Belongs to the short-chain dehydrogenases/reductases (SDR) family.</text>
</comment>
<name>A0A1I3GIF0_9ACTN</name>
<dbReference type="PANTHER" id="PTHR42879:SF2">
    <property type="entry name" value="3-OXOACYL-[ACYL-CARRIER-PROTEIN] REDUCTASE FABG"/>
    <property type="match status" value="1"/>
</dbReference>
<dbReference type="PRINTS" id="PR00081">
    <property type="entry name" value="GDHRDH"/>
</dbReference>
<dbReference type="FunFam" id="3.40.50.720:FF:000173">
    <property type="entry name" value="3-oxoacyl-[acyl-carrier protein] reductase"/>
    <property type="match status" value="1"/>
</dbReference>
<sequence length="250" mass="26903">MDLGLEDKRVLITGATRGIGLATARVFAEERARVAITYHTSDAAAMRVVEELGGDDRACALRCDLADPASIREAVGAVESRWGGVDVVVANAQTWVWVNPEDMPAYQDFPMDYWLARFRENVEGHMWTVRQALGGMRERGWGRIVLLSSVTATHGNPGSELYSAAKASLHGFARALMWTRDGVLANVVAPGGTLTESLEAVAPELLEQAARETPSGRLSTAEEVARVIVFLCSEANGNINGEVVHTAGGR</sequence>
<keyword evidence="2" id="KW-0560">Oxidoreductase</keyword>
<accession>A0A1I3GIF0</accession>
<dbReference type="InterPro" id="IPR050259">
    <property type="entry name" value="SDR"/>
</dbReference>
<protein>
    <submittedName>
        <fullName evidence="3">3-oxoacyl-[acyl-carrier protein] reductase</fullName>
    </submittedName>
</protein>
<dbReference type="PROSITE" id="PS00061">
    <property type="entry name" value="ADH_SHORT"/>
    <property type="match status" value="1"/>
</dbReference>